<feature type="transmembrane region" description="Helical" evidence="1">
    <location>
        <begin position="176"/>
        <end position="209"/>
    </location>
</feature>
<keyword evidence="1" id="KW-1133">Transmembrane helix</keyword>
<feature type="transmembrane region" description="Helical" evidence="1">
    <location>
        <begin position="221"/>
        <end position="240"/>
    </location>
</feature>
<dbReference type="RefSeq" id="WP_258820496.1">
    <property type="nucleotide sequence ID" value="NZ_JANUHB010000001.1"/>
</dbReference>
<gene>
    <name evidence="2" type="ORF">NX774_02105</name>
</gene>
<dbReference type="Proteomes" id="UP001206126">
    <property type="component" value="Unassembled WGS sequence"/>
</dbReference>
<feature type="transmembrane region" description="Helical" evidence="1">
    <location>
        <begin position="141"/>
        <end position="164"/>
    </location>
</feature>
<dbReference type="InterPro" id="IPR053170">
    <property type="entry name" value="Transcription_regulator"/>
</dbReference>
<reference evidence="2 3" key="1">
    <citation type="submission" date="2022-08" db="EMBL/GenBank/DDBJ databases">
        <title>Reclassification of Massilia species as members of the genera Telluria, Duganella, Pseudoduganella, Mokoshia gen. nov. and Zemynaea gen. nov. using orthogonal and non-orthogonal genome-based approaches.</title>
        <authorList>
            <person name="Bowman J.P."/>
        </authorList>
    </citation>
    <scope>NUCLEOTIDE SEQUENCE [LARGE SCALE GENOMIC DNA]</scope>
    <source>
        <strain evidence="2 3">JCM 31605</strain>
    </source>
</reference>
<protein>
    <submittedName>
        <fullName evidence="2">Metal-dependent hydrolase</fullName>
    </submittedName>
</protein>
<name>A0ABT2D8F4_9BURK</name>
<accession>A0ABT2D8F4</accession>
<comment type="caution">
    <text evidence="2">The sequence shown here is derived from an EMBL/GenBank/DDBJ whole genome shotgun (WGS) entry which is preliminary data.</text>
</comment>
<dbReference type="Pfam" id="PF04307">
    <property type="entry name" value="YdjM"/>
    <property type="match status" value="1"/>
</dbReference>
<proteinExistence type="predicted"/>
<organism evidence="2 3">
    <name type="scientific">Massilia agilis</name>
    <dbReference type="NCBI Taxonomy" id="1811226"/>
    <lineage>
        <taxon>Bacteria</taxon>
        <taxon>Pseudomonadati</taxon>
        <taxon>Pseudomonadota</taxon>
        <taxon>Betaproteobacteria</taxon>
        <taxon>Burkholderiales</taxon>
        <taxon>Oxalobacteraceae</taxon>
        <taxon>Telluria group</taxon>
        <taxon>Massilia</taxon>
    </lineage>
</organism>
<dbReference type="PANTHER" id="PTHR40031:SF1">
    <property type="entry name" value="MEMBRANE-BOUND METAL-DEPENDENT HYDROLASE"/>
    <property type="match status" value="1"/>
</dbReference>
<evidence type="ECO:0000313" key="3">
    <source>
        <dbReference type="Proteomes" id="UP001206126"/>
    </source>
</evidence>
<dbReference type="GO" id="GO:0016787">
    <property type="term" value="F:hydrolase activity"/>
    <property type="evidence" value="ECO:0007669"/>
    <property type="project" value="UniProtKB-KW"/>
</dbReference>
<keyword evidence="1" id="KW-0472">Membrane</keyword>
<sequence>MDNISHSLAGLALAELVDRSLAPEPDPGRARTRHRLLLVSCWVASNFPDLDLVLTPLAPQPLGYLLQHRGHTHTLAGLLPQALLLLALLWLWPAARALLRESRATLRATVGLVAAGLALHLGMDYLNVYGVHPFFPFDTRWLYGDMVFIVEPVFWIVLGAPLAVLAGPGIARRAALAMLVALPVLFTALGFLQWGSLAGLALAGVTLAWLQWRSRVRGRSALGLGLALAALFVASQGLAVRSARALVATQPRQGELVDAAMSAFPANPVCWSFVAVELDRQAGQLRLRRGLISLAPELVPPQSCPARIAGPAPAAGTPAGPASLAWQWAQSMPLARLRALQQEDCRVDAWLRFARAPSLQDDLATDARFGPPGGVNFSTLSVAPGLSAGGCTFAVPGWGYPRGDVLGLDAHTGH</sequence>
<keyword evidence="3" id="KW-1185">Reference proteome</keyword>
<dbReference type="InterPro" id="IPR007404">
    <property type="entry name" value="YdjM-like"/>
</dbReference>
<evidence type="ECO:0000313" key="2">
    <source>
        <dbReference type="EMBL" id="MCS0806718.1"/>
    </source>
</evidence>
<dbReference type="EMBL" id="JANUHB010000001">
    <property type="protein sequence ID" value="MCS0806718.1"/>
    <property type="molecule type" value="Genomic_DNA"/>
</dbReference>
<dbReference type="PANTHER" id="PTHR40031">
    <property type="entry name" value="HYPOTHETICAL MEMBRANE SPANNING PROTEIN"/>
    <property type="match status" value="1"/>
</dbReference>
<evidence type="ECO:0000256" key="1">
    <source>
        <dbReference type="SAM" id="Phobius"/>
    </source>
</evidence>
<feature type="transmembrane region" description="Helical" evidence="1">
    <location>
        <begin position="74"/>
        <end position="92"/>
    </location>
</feature>
<keyword evidence="1" id="KW-0812">Transmembrane</keyword>
<keyword evidence="2" id="KW-0378">Hydrolase</keyword>
<feature type="transmembrane region" description="Helical" evidence="1">
    <location>
        <begin position="104"/>
        <end position="121"/>
    </location>
</feature>